<feature type="domain" description="YhaN AAA" evidence="2">
    <location>
        <begin position="5"/>
        <end position="52"/>
    </location>
</feature>
<evidence type="ECO:0000259" key="2">
    <source>
        <dbReference type="Pfam" id="PF13514"/>
    </source>
</evidence>
<sequence>MVVVLRRLSLEDYGPFTKLDVELGDITIFVGRNNTGRSTALEAITLLLSSINNFRVITSSIDVLSNLGLRSRYLINLRSNKGVAVVSGDVVSQGMKHSIEVMVIRGINGLGDLRDNAVREIIRSITELTPTSQKILMEAFHRVLRERKDGKDITEAFKEFVDGVISVLNNRVDDLLVNAVFVSTYIDGELLNAALLPLSGVRVSEDIIDKLKELGLSSSEARRLLNIQLGKVISGGRIILTSKKLNVEPIRVQHLSLHPFLIDDLPPDKQTELIDLLRKEIRYFYDYRGGQVILNFDGSRVSVPYALMGDGFKALVRMLGLIVMGVDVTLIDEPEAHLHPGFMEVITKYMVEPRFLDRIQFVMATQSLEFLDYLLRAAEKSGVLGRVRLVRLYLMPNGSIDYEQLSGEEAYEEMDELKSDLRGP</sequence>
<reference evidence="6" key="3">
    <citation type="submission" date="2022-09" db="EMBL/GenBank/DDBJ databases">
        <title>Complete genome sequence of Vulcanisaeta souniana.</title>
        <authorList>
            <person name="Kato S."/>
            <person name="Itoh T."/>
            <person name="Ohkuma M."/>
        </authorList>
    </citation>
    <scope>NUCLEOTIDE SEQUENCE [LARGE SCALE GENOMIC DNA]</scope>
    <source>
        <strain evidence="6">JCM 11219</strain>
    </source>
</reference>
<evidence type="ECO:0000313" key="5">
    <source>
        <dbReference type="Proteomes" id="UP000657075"/>
    </source>
</evidence>
<dbReference type="Pfam" id="PF13304">
    <property type="entry name" value="AAA_21"/>
    <property type="match status" value="1"/>
</dbReference>
<evidence type="ECO:0008006" key="7">
    <source>
        <dbReference type="Google" id="ProtNLM"/>
    </source>
</evidence>
<dbReference type="InterPro" id="IPR003959">
    <property type="entry name" value="ATPase_AAA_core"/>
</dbReference>
<dbReference type="Proteomes" id="UP000657075">
    <property type="component" value="Unassembled WGS sequence"/>
</dbReference>
<proteinExistence type="predicted"/>
<dbReference type="InterPro" id="IPR038734">
    <property type="entry name" value="YhaN_AAA"/>
</dbReference>
<dbReference type="PANTHER" id="PTHR43581:SF4">
    <property type="entry name" value="ATP_GTP PHOSPHATASE"/>
    <property type="match status" value="1"/>
</dbReference>
<evidence type="ECO:0000313" key="3">
    <source>
        <dbReference type="EMBL" id="BDR93339.1"/>
    </source>
</evidence>
<dbReference type="Gene3D" id="3.40.50.300">
    <property type="entry name" value="P-loop containing nucleotide triphosphate hydrolases"/>
    <property type="match status" value="1"/>
</dbReference>
<reference evidence="3" key="4">
    <citation type="journal article" date="2023" name="Microbiol. Resour. Announc.">
        <title>Complete Genome Sequence of Vulcanisaeta souniana Strain IC-059, a Hyperthermophilic Archaeon Isolated from Hot Spring Water in Japan.</title>
        <authorList>
            <person name="Kato S."/>
            <person name="Itoh T."/>
            <person name="Wu L."/>
            <person name="Ma J."/>
            <person name="Ohkuma M."/>
        </authorList>
    </citation>
    <scope>NUCLEOTIDE SEQUENCE</scope>
    <source>
        <strain evidence="3">JCM 11219</strain>
    </source>
</reference>
<evidence type="ECO:0000259" key="1">
    <source>
        <dbReference type="Pfam" id="PF13304"/>
    </source>
</evidence>
<dbReference type="EMBL" id="BMNM01000004">
    <property type="protein sequence ID" value="GGI76362.1"/>
    <property type="molecule type" value="Genomic_DNA"/>
</dbReference>
<dbReference type="PANTHER" id="PTHR43581">
    <property type="entry name" value="ATP/GTP PHOSPHATASE"/>
    <property type="match status" value="1"/>
</dbReference>
<dbReference type="RefSeq" id="WP_188603091.1">
    <property type="nucleotide sequence ID" value="NZ_AP026830.1"/>
</dbReference>
<dbReference type="Proteomes" id="UP001060771">
    <property type="component" value="Chromosome"/>
</dbReference>
<dbReference type="SUPFAM" id="SSF52540">
    <property type="entry name" value="P-loop containing nucleoside triphosphate hydrolases"/>
    <property type="match status" value="1"/>
</dbReference>
<dbReference type="InterPro" id="IPR027417">
    <property type="entry name" value="P-loop_NTPase"/>
</dbReference>
<protein>
    <recommendedName>
        <fullName evidence="7">ATPase AAA-type core domain-containing protein</fullName>
    </recommendedName>
</protein>
<feature type="domain" description="ATPase AAA-type core" evidence="1">
    <location>
        <begin position="259"/>
        <end position="372"/>
    </location>
</feature>
<dbReference type="AlphaFoldDB" id="A0A830E741"/>
<reference evidence="4" key="2">
    <citation type="submission" date="2020-09" db="EMBL/GenBank/DDBJ databases">
        <authorList>
            <person name="Sun Q."/>
            <person name="Ohkuma M."/>
        </authorList>
    </citation>
    <scope>NUCLEOTIDE SEQUENCE</scope>
    <source>
        <strain evidence="4">JCM 11219</strain>
    </source>
</reference>
<dbReference type="Pfam" id="PF13514">
    <property type="entry name" value="AAA_27"/>
    <property type="match status" value="1"/>
</dbReference>
<dbReference type="EMBL" id="AP026830">
    <property type="protein sequence ID" value="BDR93339.1"/>
    <property type="molecule type" value="Genomic_DNA"/>
</dbReference>
<gene>
    <name evidence="4" type="ORF">GCM10007112_11450</name>
    <name evidence="3" type="ORF">Vsou_24320</name>
</gene>
<evidence type="ECO:0000313" key="4">
    <source>
        <dbReference type="EMBL" id="GGI76362.1"/>
    </source>
</evidence>
<dbReference type="GO" id="GO:0016887">
    <property type="term" value="F:ATP hydrolysis activity"/>
    <property type="evidence" value="ECO:0007669"/>
    <property type="project" value="InterPro"/>
</dbReference>
<dbReference type="OrthoDB" id="25344at2157"/>
<keyword evidence="6" id="KW-1185">Reference proteome</keyword>
<dbReference type="GO" id="GO:0005524">
    <property type="term" value="F:ATP binding"/>
    <property type="evidence" value="ECO:0007669"/>
    <property type="project" value="InterPro"/>
</dbReference>
<dbReference type="GeneID" id="76207972"/>
<name>A0A830E741_9CREN</name>
<reference evidence="4" key="1">
    <citation type="journal article" date="2014" name="Int. J. Syst. Evol. Microbiol.">
        <title>Complete genome sequence of Corynebacterium casei LMG S-19264T (=DSM 44701T), isolated from a smear-ripened cheese.</title>
        <authorList>
            <consortium name="US DOE Joint Genome Institute (JGI-PGF)"/>
            <person name="Walter F."/>
            <person name="Albersmeier A."/>
            <person name="Kalinowski J."/>
            <person name="Ruckert C."/>
        </authorList>
    </citation>
    <scope>NUCLEOTIDE SEQUENCE</scope>
    <source>
        <strain evidence="4">JCM 11219</strain>
    </source>
</reference>
<accession>A0A830E741</accession>
<dbReference type="InterPro" id="IPR051396">
    <property type="entry name" value="Bact_Antivir_Def_Nuclease"/>
</dbReference>
<organism evidence="4 5">
    <name type="scientific">Vulcanisaeta souniana JCM 11219</name>
    <dbReference type="NCBI Taxonomy" id="1293586"/>
    <lineage>
        <taxon>Archaea</taxon>
        <taxon>Thermoproteota</taxon>
        <taxon>Thermoprotei</taxon>
        <taxon>Thermoproteales</taxon>
        <taxon>Thermoproteaceae</taxon>
        <taxon>Vulcanisaeta</taxon>
    </lineage>
</organism>
<evidence type="ECO:0000313" key="6">
    <source>
        <dbReference type="Proteomes" id="UP001060771"/>
    </source>
</evidence>